<gene>
    <name evidence="1" type="ORF">PACLA_8A030164</name>
</gene>
<proteinExistence type="predicted"/>
<evidence type="ECO:0000313" key="1">
    <source>
        <dbReference type="EMBL" id="CAB4040607.1"/>
    </source>
</evidence>
<dbReference type="Proteomes" id="UP001152795">
    <property type="component" value="Unassembled WGS sequence"/>
</dbReference>
<protein>
    <submittedName>
        <fullName evidence="1">Uncharacterized protein</fullName>
    </submittedName>
</protein>
<accession>A0A7D9K479</accession>
<reference evidence="1" key="1">
    <citation type="submission" date="2020-04" db="EMBL/GenBank/DDBJ databases">
        <authorList>
            <person name="Alioto T."/>
            <person name="Alioto T."/>
            <person name="Gomez Garrido J."/>
        </authorList>
    </citation>
    <scope>NUCLEOTIDE SEQUENCE</scope>
    <source>
        <strain evidence="1">A484AB</strain>
    </source>
</reference>
<organism evidence="1 2">
    <name type="scientific">Paramuricea clavata</name>
    <name type="common">Red gorgonian</name>
    <name type="synonym">Violescent sea-whip</name>
    <dbReference type="NCBI Taxonomy" id="317549"/>
    <lineage>
        <taxon>Eukaryota</taxon>
        <taxon>Metazoa</taxon>
        <taxon>Cnidaria</taxon>
        <taxon>Anthozoa</taxon>
        <taxon>Octocorallia</taxon>
        <taxon>Malacalcyonacea</taxon>
        <taxon>Plexauridae</taxon>
        <taxon>Paramuricea</taxon>
    </lineage>
</organism>
<comment type="caution">
    <text evidence="1">The sequence shown here is derived from an EMBL/GenBank/DDBJ whole genome shotgun (WGS) entry which is preliminary data.</text>
</comment>
<keyword evidence="2" id="KW-1185">Reference proteome</keyword>
<dbReference type="EMBL" id="CACRXK020027025">
    <property type="protein sequence ID" value="CAB4040607.1"/>
    <property type="molecule type" value="Genomic_DNA"/>
</dbReference>
<sequence>MIHGKDNVARGAVLKTGKGTLERAVQQLFPLELSCDREPCHHLNPNAPEYRPRTTKAAATEARERIRQIASEED</sequence>
<evidence type="ECO:0000313" key="2">
    <source>
        <dbReference type="Proteomes" id="UP001152795"/>
    </source>
</evidence>
<dbReference type="OrthoDB" id="6424002at2759"/>
<dbReference type="AlphaFoldDB" id="A0A7D9K479"/>
<name>A0A7D9K479_PARCT</name>